<sequence length="73" mass="8160">MFCGIALLVKKVLRVDSSFENSSDLCQIKISKRCSFSLKYGMGRTFSCVISAQISHQKLDLTDIIKREKSAGQ</sequence>
<organism evidence="1 2">
    <name type="scientific">Trichinella pseudospiralis</name>
    <name type="common">Parasitic roundworm</name>
    <dbReference type="NCBI Taxonomy" id="6337"/>
    <lineage>
        <taxon>Eukaryota</taxon>
        <taxon>Metazoa</taxon>
        <taxon>Ecdysozoa</taxon>
        <taxon>Nematoda</taxon>
        <taxon>Enoplea</taxon>
        <taxon>Dorylaimia</taxon>
        <taxon>Trichinellida</taxon>
        <taxon>Trichinellidae</taxon>
        <taxon>Trichinella</taxon>
    </lineage>
</organism>
<comment type="caution">
    <text evidence="1">The sequence shown here is derived from an EMBL/GenBank/DDBJ whole genome shotgun (WGS) entry which is preliminary data.</text>
</comment>
<evidence type="ECO:0000313" key="1">
    <source>
        <dbReference type="EMBL" id="KRY85873.1"/>
    </source>
</evidence>
<keyword evidence="2" id="KW-1185">Reference proteome</keyword>
<dbReference type="Proteomes" id="UP000054995">
    <property type="component" value="Unassembled WGS sequence"/>
</dbReference>
<accession>A0A0V1FJB5</accession>
<evidence type="ECO:0000313" key="2">
    <source>
        <dbReference type="Proteomes" id="UP000054995"/>
    </source>
</evidence>
<proteinExistence type="predicted"/>
<reference evidence="1 2" key="1">
    <citation type="submission" date="2015-01" db="EMBL/GenBank/DDBJ databases">
        <title>Evolution of Trichinella species and genotypes.</title>
        <authorList>
            <person name="Korhonen P.K."/>
            <person name="Edoardo P."/>
            <person name="Giuseppe L.R."/>
            <person name="Gasser R.B."/>
        </authorList>
    </citation>
    <scope>NUCLEOTIDE SEQUENCE [LARGE SCALE GENOMIC DNA]</scope>
    <source>
        <strain evidence="1">ISS470</strain>
    </source>
</reference>
<dbReference type="AlphaFoldDB" id="A0A0V1FJB5"/>
<gene>
    <name evidence="1" type="ORF">T4D_3216</name>
</gene>
<protein>
    <submittedName>
        <fullName evidence="1">Uncharacterized protein</fullName>
    </submittedName>
</protein>
<name>A0A0V1FJB5_TRIPS</name>
<dbReference type="EMBL" id="JYDT01000081">
    <property type="protein sequence ID" value="KRY85873.1"/>
    <property type="molecule type" value="Genomic_DNA"/>
</dbReference>